<organism evidence="2 3">
    <name type="scientific">Carnegiea gigantea</name>
    <dbReference type="NCBI Taxonomy" id="171969"/>
    <lineage>
        <taxon>Eukaryota</taxon>
        <taxon>Viridiplantae</taxon>
        <taxon>Streptophyta</taxon>
        <taxon>Embryophyta</taxon>
        <taxon>Tracheophyta</taxon>
        <taxon>Spermatophyta</taxon>
        <taxon>Magnoliopsida</taxon>
        <taxon>eudicotyledons</taxon>
        <taxon>Gunneridae</taxon>
        <taxon>Pentapetalae</taxon>
        <taxon>Caryophyllales</taxon>
        <taxon>Cactineae</taxon>
        <taxon>Cactaceae</taxon>
        <taxon>Cactoideae</taxon>
        <taxon>Echinocereeae</taxon>
        <taxon>Carnegiea</taxon>
    </lineage>
</organism>
<protein>
    <submittedName>
        <fullName evidence="2">Uncharacterized protein</fullName>
    </submittedName>
</protein>
<sequence>MEEGSGSTKEEEVVVVASGGTVRTRNVQLLTGVSGGLGREELLDLRAPRCLWSTKYEALPGIPPQLRDSLVFFSEKVRSATRQLLQWIFPNAKKFIPWDVYFDILGYSRIVLLIHIFIAMYMMFIDFPVHERNEFVIEDRLHSILKCFLPCGRVVLGQVTIVKDFDPQWPPEWRESVWVNGGRCFYIKHMMERDGMYEAYDINPTPTPRYTPEYTYLITWDVTPIHFGG</sequence>
<dbReference type="EMBL" id="JAKOGI010001146">
    <property type="protein sequence ID" value="KAJ8427428.1"/>
    <property type="molecule type" value="Genomic_DNA"/>
</dbReference>
<evidence type="ECO:0000256" key="1">
    <source>
        <dbReference type="SAM" id="Phobius"/>
    </source>
</evidence>
<comment type="caution">
    <text evidence="2">The sequence shown here is derived from an EMBL/GenBank/DDBJ whole genome shotgun (WGS) entry which is preliminary data.</text>
</comment>
<keyword evidence="3" id="KW-1185">Reference proteome</keyword>
<accession>A0A9Q1JNP3</accession>
<keyword evidence="1" id="KW-0472">Membrane</keyword>
<dbReference type="AlphaFoldDB" id="A0A9Q1JNP3"/>
<gene>
    <name evidence="2" type="ORF">Cgig2_019040</name>
</gene>
<name>A0A9Q1JNP3_9CARY</name>
<reference evidence="2" key="1">
    <citation type="submission" date="2022-04" db="EMBL/GenBank/DDBJ databases">
        <title>Carnegiea gigantea Genome sequencing and assembly v2.</title>
        <authorList>
            <person name="Copetti D."/>
            <person name="Sanderson M.J."/>
            <person name="Burquez A."/>
            <person name="Wojciechowski M.F."/>
        </authorList>
    </citation>
    <scope>NUCLEOTIDE SEQUENCE</scope>
    <source>
        <strain evidence="2">SGP5-SGP5p</strain>
        <tissue evidence="2">Aerial part</tissue>
    </source>
</reference>
<feature type="transmembrane region" description="Helical" evidence="1">
    <location>
        <begin position="104"/>
        <end position="124"/>
    </location>
</feature>
<evidence type="ECO:0000313" key="3">
    <source>
        <dbReference type="Proteomes" id="UP001153076"/>
    </source>
</evidence>
<keyword evidence="1" id="KW-1133">Transmembrane helix</keyword>
<dbReference type="Proteomes" id="UP001153076">
    <property type="component" value="Unassembled WGS sequence"/>
</dbReference>
<evidence type="ECO:0000313" key="2">
    <source>
        <dbReference type="EMBL" id="KAJ8427428.1"/>
    </source>
</evidence>
<keyword evidence="1" id="KW-0812">Transmembrane</keyword>
<proteinExistence type="predicted"/>